<keyword evidence="14" id="KW-0624">Polysaccharide degradation</keyword>
<evidence type="ECO:0000256" key="16">
    <source>
        <dbReference type="RuleBase" id="RU004336"/>
    </source>
</evidence>
<evidence type="ECO:0000256" key="4">
    <source>
        <dbReference type="ARBA" id="ARBA00008773"/>
    </source>
</evidence>
<evidence type="ECO:0000256" key="15">
    <source>
        <dbReference type="RuleBase" id="RU004335"/>
    </source>
</evidence>
<dbReference type="PANTHER" id="PTHR16631">
    <property type="entry name" value="GLUCAN 1,3-BETA-GLUCOSIDASE"/>
    <property type="match status" value="1"/>
</dbReference>
<evidence type="ECO:0000256" key="5">
    <source>
        <dbReference type="ARBA" id="ARBA00012780"/>
    </source>
</evidence>
<sequence>MGSPLALVFVLTLGLVAGQKFNREFMGVAFSPYTDHNPARYWDGYSVEDIMAQLSTVRNYFSSISTYSMGVAGYNQGKPWDQCDSNALIARAAATLNQQSSTKLRVNIGVYQNAEDQGREINNAFEAAIDANNRAAGTVWGITFTNEYIHSFGEAVNVLDMIRNNKGRANSLGLRVGARTEICGAILGGDLQGIFQEIVRNSDYIYCNVYPSNEHAQLPPSRAAEEVGYYLLYLQSEIKKVNGNIEVMIGETGWPSEGNSFNGSPNSVQNEAAYWHSMNNFASQNRIQTQMFQAIDEPWKSDNSQFKAEGHYGWWTKPNNRENRFVEKEG</sequence>
<name>A0A8J2J6Q9_9HEXA</name>
<evidence type="ECO:0000256" key="9">
    <source>
        <dbReference type="ARBA" id="ARBA00022801"/>
    </source>
</evidence>
<keyword evidence="13" id="KW-0961">Cell wall biogenesis/degradation</keyword>
<dbReference type="OrthoDB" id="7769663at2759"/>
<keyword evidence="16" id="KW-0326">Glycosidase</keyword>
<dbReference type="InterPro" id="IPR000490">
    <property type="entry name" value="Glyco_hydro_17"/>
</dbReference>
<comment type="similarity">
    <text evidence="4 15">Belongs to the glycosyl hydrolase 17 family.</text>
</comment>
<dbReference type="Pfam" id="PF00332">
    <property type="entry name" value="Glyco_hydro_17"/>
    <property type="match status" value="1"/>
</dbReference>
<evidence type="ECO:0000256" key="13">
    <source>
        <dbReference type="ARBA" id="ARBA00023316"/>
    </source>
</evidence>
<organism evidence="18 19">
    <name type="scientific">Allacma fusca</name>
    <dbReference type="NCBI Taxonomy" id="39272"/>
    <lineage>
        <taxon>Eukaryota</taxon>
        <taxon>Metazoa</taxon>
        <taxon>Ecdysozoa</taxon>
        <taxon>Arthropoda</taxon>
        <taxon>Hexapoda</taxon>
        <taxon>Collembola</taxon>
        <taxon>Symphypleona</taxon>
        <taxon>Sminthuridae</taxon>
        <taxon>Allacma</taxon>
    </lineage>
</organism>
<keyword evidence="11" id="KW-0325">Glycoprotein</keyword>
<gene>
    <name evidence="18" type="ORF">AFUS01_LOCUS4084</name>
</gene>
<reference evidence="18" key="1">
    <citation type="submission" date="2021-06" db="EMBL/GenBank/DDBJ databases">
        <authorList>
            <person name="Hodson N. C."/>
            <person name="Mongue J. A."/>
            <person name="Jaron S. K."/>
        </authorList>
    </citation>
    <scope>NUCLEOTIDE SEQUENCE</scope>
</reference>
<keyword evidence="8 17" id="KW-0732">Signal</keyword>
<dbReference type="GO" id="GO:0000272">
    <property type="term" value="P:polysaccharide catabolic process"/>
    <property type="evidence" value="ECO:0007669"/>
    <property type="project" value="UniProtKB-KW"/>
</dbReference>
<evidence type="ECO:0000256" key="11">
    <source>
        <dbReference type="ARBA" id="ARBA00023180"/>
    </source>
</evidence>
<proteinExistence type="inferred from homology"/>
<keyword evidence="9 16" id="KW-0378">Hydrolase</keyword>
<evidence type="ECO:0000256" key="12">
    <source>
        <dbReference type="ARBA" id="ARBA00023277"/>
    </source>
</evidence>
<dbReference type="InterPro" id="IPR050732">
    <property type="entry name" value="Beta-glucan_modifiers"/>
</dbReference>
<dbReference type="GO" id="GO:0005576">
    <property type="term" value="C:extracellular region"/>
    <property type="evidence" value="ECO:0007669"/>
    <property type="project" value="UniProtKB-SubCell"/>
</dbReference>
<evidence type="ECO:0000256" key="8">
    <source>
        <dbReference type="ARBA" id="ARBA00022729"/>
    </source>
</evidence>
<evidence type="ECO:0000256" key="7">
    <source>
        <dbReference type="ARBA" id="ARBA00022525"/>
    </source>
</evidence>
<keyword evidence="7" id="KW-0964">Secreted</keyword>
<dbReference type="GO" id="GO:0042973">
    <property type="term" value="F:glucan endo-1,3-beta-D-glucosidase activity"/>
    <property type="evidence" value="ECO:0007669"/>
    <property type="project" value="UniProtKB-EC"/>
</dbReference>
<evidence type="ECO:0000256" key="6">
    <source>
        <dbReference type="ARBA" id="ARBA00022475"/>
    </source>
</evidence>
<evidence type="ECO:0000256" key="10">
    <source>
        <dbReference type="ARBA" id="ARBA00023136"/>
    </source>
</evidence>
<dbReference type="GO" id="GO:0071555">
    <property type="term" value="P:cell wall organization"/>
    <property type="evidence" value="ECO:0007669"/>
    <property type="project" value="UniProtKB-KW"/>
</dbReference>
<dbReference type="AlphaFoldDB" id="A0A8J2J6Q9"/>
<keyword evidence="6" id="KW-1003">Cell membrane</keyword>
<keyword evidence="19" id="KW-1185">Reference proteome</keyword>
<evidence type="ECO:0000256" key="17">
    <source>
        <dbReference type="SAM" id="SignalP"/>
    </source>
</evidence>
<keyword evidence="10" id="KW-0472">Membrane</keyword>
<protein>
    <recommendedName>
        <fullName evidence="5">glucan endo-1,3-beta-D-glucosidase</fullName>
        <ecNumber evidence="5">3.2.1.39</ecNumber>
    </recommendedName>
</protein>
<feature type="signal peptide" evidence="17">
    <location>
        <begin position="1"/>
        <end position="18"/>
    </location>
</feature>
<comment type="catalytic activity">
    <reaction evidence="1">
        <text>Hydrolysis of (1-&gt;3)-beta-D-glucosidic linkages in (1-&gt;3)-beta-D-glucans.</text>
        <dbReference type="EC" id="3.2.1.39"/>
    </reaction>
</comment>
<evidence type="ECO:0000256" key="2">
    <source>
        <dbReference type="ARBA" id="ARBA00004236"/>
    </source>
</evidence>
<evidence type="ECO:0000313" key="19">
    <source>
        <dbReference type="Proteomes" id="UP000708208"/>
    </source>
</evidence>
<evidence type="ECO:0000256" key="1">
    <source>
        <dbReference type="ARBA" id="ARBA00000382"/>
    </source>
</evidence>
<accession>A0A8J2J6Q9</accession>
<evidence type="ECO:0000313" key="18">
    <source>
        <dbReference type="EMBL" id="CAG7698437.1"/>
    </source>
</evidence>
<dbReference type="Proteomes" id="UP000708208">
    <property type="component" value="Unassembled WGS sequence"/>
</dbReference>
<evidence type="ECO:0000256" key="3">
    <source>
        <dbReference type="ARBA" id="ARBA00004613"/>
    </source>
</evidence>
<comment type="caution">
    <text evidence="18">The sequence shown here is derived from an EMBL/GenBank/DDBJ whole genome shotgun (WGS) entry which is preliminary data.</text>
</comment>
<dbReference type="GO" id="GO:0005886">
    <property type="term" value="C:plasma membrane"/>
    <property type="evidence" value="ECO:0007669"/>
    <property type="project" value="UniProtKB-SubCell"/>
</dbReference>
<comment type="subcellular location">
    <subcellularLocation>
        <location evidence="2">Cell membrane</location>
    </subcellularLocation>
    <subcellularLocation>
        <location evidence="3">Secreted</location>
    </subcellularLocation>
</comment>
<dbReference type="EMBL" id="CAJVCH010025315">
    <property type="protein sequence ID" value="CAG7698437.1"/>
    <property type="molecule type" value="Genomic_DNA"/>
</dbReference>
<dbReference type="EC" id="3.2.1.39" evidence="5"/>
<dbReference type="PANTHER" id="PTHR16631:SF17">
    <property type="entry name" value="GLUCAN ENDO-1,3-BETA-GLUCOSIDASE BTGC"/>
    <property type="match status" value="1"/>
</dbReference>
<dbReference type="PROSITE" id="PS00587">
    <property type="entry name" value="GLYCOSYL_HYDROL_F17"/>
    <property type="match status" value="1"/>
</dbReference>
<evidence type="ECO:0000256" key="14">
    <source>
        <dbReference type="ARBA" id="ARBA00023326"/>
    </source>
</evidence>
<feature type="chain" id="PRO_5035227466" description="glucan endo-1,3-beta-D-glucosidase" evidence="17">
    <location>
        <begin position="19"/>
        <end position="330"/>
    </location>
</feature>
<keyword evidence="12" id="KW-0119">Carbohydrate metabolism</keyword>